<dbReference type="VEuPathDB" id="FungiDB:VP01_2851g1"/>
<dbReference type="EMBL" id="LAVV01007781">
    <property type="protein sequence ID" value="KNZ54800.1"/>
    <property type="molecule type" value="Genomic_DNA"/>
</dbReference>
<organism evidence="1 2">
    <name type="scientific">Puccinia sorghi</name>
    <dbReference type="NCBI Taxonomy" id="27349"/>
    <lineage>
        <taxon>Eukaryota</taxon>
        <taxon>Fungi</taxon>
        <taxon>Dikarya</taxon>
        <taxon>Basidiomycota</taxon>
        <taxon>Pucciniomycotina</taxon>
        <taxon>Pucciniomycetes</taxon>
        <taxon>Pucciniales</taxon>
        <taxon>Pucciniaceae</taxon>
        <taxon>Puccinia</taxon>
    </lineage>
</organism>
<accession>A0A0L6V3T0</accession>
<proteinExistence type="predicted"/>
<keyword evidence="2" id="KW-1185">Reference proteome</keyword>
<name>A0A0L6V3T0_9BASI</name>
<dbReference type="OrthoDB" id="10671785at2759"/>
<reference evidence="1 2" key="1">
    <citation type="submission" date="2015-08" db="EMBL/GenBank/DDBJ databases">
        <title>Next Generation Sequencing and Analysis of the Genome of Puccinia sorghi L Schw, the Causal Agent of Maize Common Rust.</title>
        <authorList>
            <person name="Rochi L."/>
            <person name="Burguener G."/>
            <person name="Darino M."/>
            <person name="Turjanski A."/>
            <person name="Kreff E."/>
            <person name="Dieguez M.J."/>
            <person name="Sacco F."/>
        </authorList>
    </citation>
    <scope>NUCLEOTIDE SEQUENCE [LARGE SCALE GENOMIC DNA]</scope>
    <source>
        <strain evidence="1 2">RO10H11247</strain>
    </source>
</reference>
<sequence length="137" mass="15006">MGGGNWTRQSRRWVCTSILREKFVQTLWKPHDKISPCVTASLLLGLGHLLCVFQPVGSATLKSLSDHSKHQSTVSTQEGYVLEVGKSASHVRGITSPSQYVANSGCYTYLQEKDGCVYANPTNNCARKMSSMAVQIV</sequence>
<evidence type="ECO:0000313" key="1">
    <source>
        <dbReference type="EMBL" id="KNZ54800.1"/>
    </source>
</evidence>
<protein>
    <submittedName>
        <fullName evidence="1">Uncharacterized protein</fullName>
    </submittedName>
</protein>
<gene>
    <name evidence="1" type="ORF">VP01_2851g1</name>
</gene>
<evidence type="ECO:0000313" key="2">
    <source>
        <dbReference type="Proteomes" id="UP000037035"/>
    </source>
</evidence>
<dbReference type="Proteomes" id="UP000037035">
    <property type="component" value="Unassembled WGS sequence"/>
</dbReference>
<comment type="caution">
    <text evidence="1">The sequence shown here is derived from an EMBL/GenBank/DDBJ whole genome shotgun (WGS) entry which is preliminary data.</text>
</comment>
<dbReference type="AlphaFoldDB" id="A0A0L6V3T0"/>